<evidence type="ECO:0000256" key="3">
    <source>
        <dbReference type="ARBA" id="ARBA00022989"/>
    </source>
</evidence>
<evidence type="ECO:0000256" key="4">
    <source>
        <dbReference type="ARBA" id="ARBA00023136"/>
    </source>
</evidence>
<dbReference type="GO" id="GO:0016020">
    <property type="term" value="C:membrane"/>
    <property type="evidence" value="ECO:0007669"/>
    <property type="project" value="UniProtKB-SubCell"/>
</dbReference>
<evidence type="ECO:0000259" key="6">
    <source>
        <dbReference type="Pfam" id="PF04893"/>
    </source>
</evidence>
<accession>A0A2A6RM01</accession>
<evidence type="ECO:0000256" key="5">
    <source>
        <dbReference type="SAM" id="Phobius"/>
    </source>
</evidence>
<evidence type="ECO:0000313" key="7">
    <source>
        <dbReference type="EMBL" id="PDW03880.1"/>
    </source>
</evidence>
<sequence>MIELFNGALTLNRNVMLGLREAPDGVRRGFLLILFVGLLVGAVNGINDLIRSATPERTVQNLRNQVNTQMNQLVLTSNSPATADITRVVNENKEPFFTMMEELLALQTPLPRPVALVFQLLAATVSRPLSYLGWMLLGAVAAHIIARQLGGQGSIQQMVALGSLSVAPRALDALAFIPIMGGTFSMIAWVWGLVVMITATSVAHRLDVGKAAMAVLFIPLLLIVLGFFSLCMLLALLVAAVGG</sequence>
<proteinExistence type="predicted"/>
<dbReference type="EMBL" id="NQWI01000019">
    <property type="protein sequence ID" value="PDW03880.1"/>
    <property type="molecule type" value="Genomic_DNA"/>
</dbReference>
<protein>
    <submittedName>
        <fullName evidence="7">YIP1 family protein</fullName>
    </submittedName>
</protein>
<keyword evidence="4 5" id="KW-0472">Membrane</keyword>
<dbReference type="RefSeq" id="WP_097643264.1">
    <property type="nucleotide sequence ID" value="NZ_NQWI01000019.1"/>
</dbReference>
<dbReference type="Proteomes" id="UP000220527">
    <property type="component" value="Unassembled WGS sequence"/>
</dbReference>
<reference evidence="8" key="1">
    <citation type="submission" date="2017-08" db="EMBL/GenBank/DDBJ databases">
        <authorList>
            <person name="Grouzdev D.S."/>
            <person name="Gaisin V.A."/>
            <person name="Rysina M.S."/>
            <person name="Gorlenko V.M."/>
        </authorList>
    </citation>
    <scope>NUCLEOTIDE SEQUENCE [LARGE SCALE GENOMIC DNA]</scope>
    <source>
        <strain evidence="8">Kir15-3F</strain>
    </source>
</reference>
<keyword evidence="2 5" id="KW-0812">Transmembrane</keyword>
<keyword evidence="3 5" id="KW-1133">Transmembrane helix</keyword>
<feature type="transmembrane region" description="Helical" evidence="5">
    <location>
        <begin position="29"/>
        <end position="46"/>
    </location>
</feature>
<name>A0A2A6RM01_9CHLR</name>
<dbReference type="InterPro" id="IPR006977">
    <property type="entry name" value="Yip1_dom"/>
</dbReference>
<organism evidence="7 8">
    <name type="scientific">Candidatus Viridilinea mediisalina</name>
    <dbReference type="NCBI Taxonomy" id="2024553"/>
    <lineage>
        <taxon>Bacteria</taxon>
        <taxon>Bacillati</taxon>
        <taxon>Chloroflexota</taxon>
        <taxon>Chloroflexia</taxon>
        <taxon>Chloroflexales</taxon>
        <taxon>Chloroflexineae</taxon>
        <taxon>Oscillochloridaceae</taxon>
        <taxon>Candidatus Viridilinea</taxon>
    </lineage>
</organism>
<evidence type="ECO:0000313" key="8">
    <source>
        <dbReference type="Proteomes" id="UP000220527"/>
    </source>
</evidence>
<dbReference type="Pfam" id="PF04893">
    <property type="entry name" value="Yip1"/>
    <property type="match status" value="1"/>
</dbReference>
<evidence type="ECO:0000256" key="1">
    <source>
        <dbReference type="ARBA" id="ARBA00004141"/>
    </source>
</evidence>
<dbReference type="OrthoDB" id="160504at2"/>
<keyword evidence="8" id="KW-1185">Reference proteome</keyword>
<comment type="caution">
    <text evidence="7">The sequence shown here is derived from an EMBL/GenBank/DDBJ whole genome shotgun (WGS) entry which is preliminary data.</text>
</comment>
<evidence type="ECO:0000256" key="2">
    <source>
        <dbReference type="ARBA" id="ARBA00022692"/>
    </source>
</evidence>
<dbReference type="AlphaFoldDB" id="A0A2A6RM01"/>
<feature type="domain" description="Yip1" evidence="6">
    <location>
        <begin position="96"/>
        <end position="229"/>
    </location>
</feature>
<gene>
    <name evidence="7" type="ORF">CJ255_06405</name>
</gene>
<feature type="transmembrane region" description="Helical" evidence="5">
    <location>
        <begin position="129"/>
        <end position="146"/>
    </location>
</feature>
<comment type="subcellular location">
    <subcellularLocation>
        <location evidence="1">Membrane</location>
        <topology evidence="1">Multi-pass membrane protein</topology>
    </subcellularLocation>
</comment>
<feature type="transmembrane region" description="Helical" evidence="5">
    <location>
        <begin position="215"/>
        <end position="241"/>
    </location>
</feature>